<gene>
    <name evidence="1" type="ORF">BpHYR1_018894</name>
</gene>
<dbReference type="AlphaFoldDB" id="A0A3M7R109"/>
<organism evidence="1 2">
    <name type="scientific">Brachionus plicatilis</name>
    <name type="common">Marine rotifer</name>
    <name type="synonym">Brachionus muelleri</name>
    <dbReference type="NCBI Taxonomy" id="10195"/>
    <lineage>
        <taxon>Eukaryota</taxon>
        <taxon>Metazoa</taxon>
        <taxon>Spiralia</taxon>
        <taxon>Gnathifera</taxon>
        <taxon>Rotifera</taxon>
        <taxon>Eurotatoria</taxon>
        <taxon>Monogononta</taxon>
        <taxon>Pseudotrocha</taxon>
        <taxon>Ploima</taxon>
        <taxon>Brachionidae</taxon>
        <taxon>Brachionus</taxon>
    </lineage>
</organism>
<protein>
    <submittedName>
        <fullName evidence="1">Uncharacterized protein</fullName>
    </submittedName>
</protein>
<evidence type="ECO:0000313" key="1">
    <source>
        <dbReference type="EMBL" id="RNA17270.1"/>
    </source>
</evidence>
<proteinExistence type="predicted"/>
<dbReference type="EMBL" id="REGN01004480">
    <property type="protein sequence ID" value="RNA17270.1"/>
    <property type="molecule type" value="Genomic_DNA"/>
</dbReference>
<dbReference type="Proteomes" id="UP000276133">
    <property type="component" value="Unassembled WGS sequence"/>
</dbReference>
<accession>A0A3M7R109</accession>
<reference evidence="1 2" key="1">
    <citation type="journal article" date="2018" name="Sci. Rep.">
        <title>Genomic signatures of local adaptation to the degree of environmental predictability in rotifers.</title>
        <authorList>
            <person name="Franch-Gras L."/>
            <person name="Hahn C."/>
            <person name="Garcia-Roger E.M."/>
            <person name="Carmona M.J."/>
            <person name="Serra M."/>
            <person name="Gomez A."/>
        </authorList>
    </citation>
    <scope>NUCLEOTIDE SEQUENCE [LARGE SCALE GENOMIC DNA]</scope>
    <source>
        <strain evidence="1">HYR1</strain>
    </source>
</reference>
<keyword evidence="2" id="KW-1185">Reference proteome</keyword>
<comment type="caution">
    <text evidence="1">The sequence shown here is derived from an EMBL/GenBank/DDBJ whole genome shotgun (WGS) entry which is preliminary data.</text>
</comment>
<name>A0A3M7R109_BRAPC</name>
<evidence type="ECO:0000313" key="2">
    <source>
        <dbReference type="Proteomes" id="UP000276133"/>
    </source>
</evidence>
<sequence>MYCFGCLNRLRKGILNKNCSKWWFVTKEKIHILLSRTNFKRYAFKISMIKTFSNFQTLLNEDSKPPNFLTYSCFSHKECGNELSSFLNT</sequence>